<feature type="compositionally biased region" description="Basic and acidic residues" evidence="1">
    <location>
        <begin position="43"/>
        <end position="59"/>
    </location>
</feature>
<reference evidence="2 3" key="1">
    <citation type="journal article" date="2012" name="Genet. Mol. Biol.">
        <title>Analysis of 16S rRNA and mxaF genes revealing insights into Methylobacterium niche-specific plant association.</title>
        <authorList>
            <person name="Dourado M.N."/>
            <person name="Andreote F.D."/>
            <person name="Dini-Andreote F."/>
            <person name="Conti R."/>
            <person name="Araujo J.M."/>
            <person name="Araujo W.L."/>
        </authorList>
    </citation>
    <scope>NUCLEOTIDE SEQUENCE [LARGE SCALE GENOMIC DNA]</scope>
    <source>
        <strain evidence="2 3">TC3-10</strain>
    </source>
</reference>
<evidence type="ECO:0000313" key="3">
    <source>
        <dbReference type="Proteomes" id="UP001355206"/>
    </source>
</evidence>
<comment type="caution">
    <text evidence="2">The sequence shown here is derived from an EMBL/GenBank/DDBJ whole genome shotgun (WGS) entry which is preliminary data.</text>
</comment>
<dbReference type="RefSeq" id="WP_331293617.1">
    <property type="nucleotide sequence ID" value="NZ_MLBR01000019.1"/>
</dbReference>
<organism evidence="2 3">
    <name type="scientific">Methylobacterium oryzae</name>
    <dbReference type="NCBI Taxonomy" id="334852"/>
    <lineage>
        <taxon>Bacteria</taxon>
        <taxon>Pseudomonadati</taxon>
        <taxon>Pseudomonadota</taxon>
        <taxon>Alphaproteobacteria</taxon>
        <taxon>Hyphomicrobiales</taxon>
        <taxon>Methylobacteriaceae</taxon>
        <taxon>Methylobacterium</taxon>
    </lineage>
</organism>
<gene>
    <name evidence="2" type="ORF">MOTC310_15490</name>
</gene>
<evidence type="ECO:0008006" key="4">
    <source>
        <dbReference type="Google" id="ProtNLM"/>
    </source>
</evidence>
<dbReference type="Proteomes" id="UP001355206">
    <property type="component" value="Unassembled WGS sequence"/>
</dbReference>
<evidence type="ECO:0000313" key="2">
    <source>
        <dbReference type="EMBL" id="MEE7491797.1"/>
    </source>
</evidence>
<protein>
    <recommendedName>
        <fullName evidence="4">DUF4169 family protein</fullName>
    </recommendedName>
</protein>
<accession>A0ABU7TQ36</accession>
<feature type="region of interest" description="Disordered" evidence="1">
    <location>
        <begin position="18"/>
        <end position="59"/>
    </location>
</feature>
<evidence type="ECO:0000256" key="1">
    <source>
        <dbReference type="SAM" id="MobiDB-lite"/>
    </source>
</evidence>
<proteinExistence type="predicted"/>
<keyword evidence="3" id="KW-1185">Reference proteome</keyword>
<sequence length="59" mass="6436">MTDPRDERAERLKAALRQNLRRRKAQGRGRAEARPSPGADQSCARESDGSGPDSDKSGL</sequence>
<dbReference type="EMBL" id="MLCA01000007">
    <property type="protein sequence ID" value="MEE7491797.1"/>
    <property type="molecule type" value="Genomic_DNA"/>
</dbReference>
<name>A0ABU7TQ36_9HYPH</name>